<feature type="transmembrane region" description="Helical" evidence="10">
    <location>
        <begin position="311"/>
        <end position="334"/>
    </location>
</feature>
<gene>
    <name evidence="10 12" type="primary">murJ</name>
    <name evidence="12" type="ORF">L21SP4_00849</name>
</gene>
<keyword evidence="7 10" id="KW-0472">Membrane</keyword>
<sequence length="521" mass="55091">MLKSVTTVGGCTLLSRVLGLARDVLMAGFFGTSGAMSSFVLAFTLPNLFRRLFGEGALSSSFIPVFTHDLEHTGRDAAWIFARKVFSLAALVLLALTAGVVLSAHGLLSLAAVPDRLQPVLDLTRIMFPYMLFICLAALFRAALNACGHYAVPAAAPCLLNLVWIAAVVLICPQVGGGPAGQIRVVAWAVVLAGILQWLVQVPSAIERGFRPGFDPDTRDPRVRRVIQLMGPAALGMAVTQFNVVIDRLLAYAVGPQAPAALFFSERLIYFPLGIFATALGSVLLPVFSGHAARADHSRIASETGDGLRRMFYLMLPAAAGLGVLAVPVVRMLFEWRIFDGQSTQLTAIALRCYAPGLLVFSAAKVLIPAFYARQDTRTPVRVGAAAMVLNLVLSVTLILALPRPYKHGGIALATVLAEAAHAAALMRILQRETAPLNWKVLRFSALRAAAGTAALVPAALLLHRVLRGMGGALPVKAAQIGAVLGAVAGGAVIYFALTAALGSPEPREFRRALGGGKSKR</sequence>
<dbReference type="PATRIC" id="fig|1609981.3.peg.885"/>
<dbReference type="PANTHER" id="PTHR47019:SF1">
    <property type="entry name" value="LIPID II FLIPPASE MURJ"/>
    <property type="match status" value="1"/>
</dbReference>
<keyword evidence="5 10" id="KW-0573">Peptidoglycan synthesis</keyword>
<keyword evidence="4 10" id="KW-0133">Cell shape</keyword>
<keyword evidence="2 10" id="KW-1003">Cell membrane</keyword>
<evidence type="ECO:0000256" key="7">
    <source>
        <dbReference type="ARBA" id="ARBA00023136"/>
    </source>
</evidence>
<evidence type="ECO:0000256" key="10">
    <source>
        <dbReference type="HAMAP-Rule" id="MF_02078"/>
    </source>
</evidence>
<evidence type="ECO:0000256" key="6">
    <source>
        <dbReference type="ARBA" id="ARBA00022989"/>
    </source>
</evidence>
<feature type="transmembrane region" description="Helical" evidence="10">
    <location>
        <begin position="269"/>
        <end position="290"/>
    </location>
</feature>
<evidence type="ECO:0000313" key="13">
    <source>
        <dbReference type="Proteomes" id="UP000035268"/>
    </source>
</evidence>
<feature type="transmembrane region" description="Helical" evidence="10">
    <location>
        <begin position="183"/>
        <end position="206"/>
    </location>
</feature>
<keyword evidence="10 11" id="KW-0813">Transport</keyword>
<protein>
    <recommendedName>
        <fullName evidence="10">Probable lipid II flippase MurJ</fullName>
    </recommendedName>
</protein>
<dbReference type="GO" id="GO:0009252">
    <property type="term" value="P:peptidoglycan biosynthetic process"/>
    <property type="evidence" value="ECO:0007669"/>
    <property type="project" value="UniProtKB-UniRule"/>
</dbReference>
<evidence type="ECO:0000256" key="1">
    <source>
        <dbReference type="ARBA" id="ARBA00004651"/>
    </source>
</evidence>
<feature type="transmembrane region" description="Helical" evidence="10">
    <location>
        <begin position="481"/>
        <end position="502"/>
    </location>
</feature>
<evidence type="ECO:0000256" key="2">
    <source>
        <dbReference type="ARBA" id="ARBA00022475"/>
    </source>
</evidence>
<dbReference type="Proteomes" id="UP000035268">
    <property type="component" value="Chromosome"/>
</dbReference>
<feature type="transmembrane region" description="Helical" evidence="10">
    <location>
        <begin position="354"/>
        <end position="373"/>
    </location>
</feature>
<accession>A0A0G3EFA9</accession>
<evidence type="ECO:0000256" key="9">
    <source>
        <dbReference type="ARBA" id="ARBA00061532"/>
    </source>
</evidence>
<dbReference type="EMBL" id="CP010904">
    <property type="protein sequence ID" value="AKJ64112.1"/>
    <property type="molecule type" value="Genomic_DNA"/>
</dbReference>
<dbReference type="InterPro" id="IPR004268">
    <property type="entry name" value="MurJ"/>
</dbReference>
<evidence type="ECO:0000256" key="4">
    <source>
        <dbReference type="ARBA" id="ARBA00022960"/>
    </source>
</evidence>
<organism evidence="12 13">
    <name type="scientific">Kiritimatiella glycovorans</name>
    <dbReference type="NCBI Taxonomy" id="1307763"/>
    <lineage>
        <taxon>Bacteria</taxon>
        <taxon>Pseudomonadati</taxon>
        <taxon>Kiritimatiellota</taxon>
        <taxon>Kiritimatiellia</taxon>
        <taxon>Kiritimatiellales</taxon>
        <taxon>Kiritimatiellaceae</taxon>
        <taxon>Kiritimatiella</taxon>
    </lineage>
</organism>
<reference evidence="13" key="1">
    <citation type="submission" date="2015-02" db="EMBL/GenBank/DDBJ databases">
        <title>Description and complete genome sequence of the first cultured representative of the subdivision 5 of the Verrucomicrobia phylum.</title>
        <authorList>
            <person name="Spring S."/>
            <person name="Bunk B."/>
            <person name="Sproer C."/>
            <person name="Klenk H.-P."/>
        </authorList>
    </citation>
    <scope>NUCLEOTIDE SEQUENCE [LARGE SCALE GENOMIC DNA]</scope>
    <source>
        <strain evidence="13">L21-Fru-AB</strain>
    </source>
</reference>
<dbReference type="GO" id="GO:0005886">
    <property type="term" value="C:plasma membrane"/>
    <property type="evidence" value="ECO:0007669"/>
    <property type="project" value="UniProtKB-SubCell"/>
</dbReference>
<feature type="transmembrane region" description="Helical" evidence="10">
    <location>
        <begin position="127"/>
        <end position="144"/>
    </location>
</feature>
<dbReference type="CDD" id="cd13123">
    <property type="entry name" value="MATE_MurJ_like"/>
    <property type="match status" value="1"/>
</dbReference>
<dbReference type="GO" id="GO:0015648">
    <property type="term" value="F:lipid-linked peptidoglycan transporter activity"/>
    <property type="evidence" value="ECO:0007669"/>
    <property type="project" value="UniProtKB-UniRule"/>
</dbReference>
<dbReference type="GO" id="GO:0008360">
    <property type="term" value="P:regulation of cell shape"/>
    <property type="evidence" value="ECO:0007669"/>
    <property type="project" value="UniProtKB-UniRule"/>
</dbReference>
<keyword evidence="6 10" id="KW-1133">Transmembrane helix</keyword>
<dbReference type="STRING" id="1307763.L21SP4_00849"/>
<comment type="pathway">
    <text evidence="10">Cell wall biogenesis; peptidoglycan biosynthesis.</text>
</comment>
<keyword evidence="3 10" id="KW-0812">Transmembrane</keyword>
<feature type="transmembrane region" description="Helical" evidence="10">
    <location>
        <begin position="85"/>
        <end position="107"/>
    </location>
</feature>
<dbReference type="Pfam" id="PF03023">
    <property type="entry name" value="MurJ"/>
    <property type="match status" value="1"/>
</dbReference>
<evidence type="ECO:0000256" key="11">
    <source>
        <dbReference type="PIRNR" id="PIRNR002869"/>
    </source>
</evidence>
<dbReference type="AlphaFoldDB" id="A0A0G3EFA9"/>
<feature type="transmembrane region" description="Helical" evidence="10">
    <location>
        <begin position="385"/>
        <end position="403"/>
    </location>
</feature>
<comment type="similarity">
    <text evidence="9 10 11">Belongs to the MurJ/MviN family.</text>
</comment>
<dbReference type="HAMAP" id="MF_02078">
    <property type="entry name" value="MurJ_MviN"/>
    <property type="match status" value="1"/>
</dbReference>
<dbReference type="GO" id="GO:0034204">
    <property type="term" value="P:lipid translocation"/>
    <property type="evidence" value="ECO:0007669"/>
    <property type="project" value="TreeGrafter"/>
</dbReference>
<feature type="transmembrane region" description="Helical" evidence="10">
    <location>
        <begin position="441"/>
        <end position="461"/>
    </location>
</feature>
<name>A0A0G3EFA9_9BACT</name>
<proteinExistence type="inferred from homology"/>
<evidence type="ECO:0000256" key="5">
    <source>
        <dbReference type="ARBA" id="ARBA00022984"/>
    </source>
</evidence>
<dbReference type="PANTHER" id="PTHR47019">
    <property type="entry name" value="LIPID II FLIPPASE MURJ"/>
    <property type="match status" value="1"/>
</dbReference>
<comment type="subcellular location">
    <subcellularLocation>
        <location evidence="1 10">Cell membrane</location>
        <topology evidence="1 10">Multi-pass membrane protein</topology>
    </subcellularLocation>
</comment>
<feature type="transmembrane region" description="Helical" evidence="10">
    <location>
        <begin position="409"/>
        <end position="429"/>
    </location>
</feature>
<feature type="transmembrane region" description="Helical" evidence="10">
    <location>
        <begin position="151"/>
        <end position="171"/>
    </location>
</feature>
<evidence type="ECO:0000313" key="12">
    <source>
        <dbReference type="EMBL" id="AKJ64112.1"/>
    </source>
</evidence>
<dbReference type="PRINTS" id="PR01806">
    <property type="entry name" value="VIRFACTRMVIN"/>
</dbReference>
<reference evidence="12 13" key="2">
    <citation type="journal article" date="2016" name="ISME J.">
        <title>Characterization of the first cultured representative of Verrucomicrobia subdivision 5 indicates the proposal of a novel phylum.</title>
        <authorList>
            <person name="Spring S."/>
            <person name="Bunk B."/>
            <person name="Sproer C."/>
            <person name="Schumann P."/>
            <person name="Rohde M."/>
            <person name="Tindall B.J."/>
            <person name="Klenk H.P."/>
        </authorList>
    </citation>
    <scope>NUCLEOTIDE SEQUENCE [LARGE SCALE GENOMIC DNA]</scope>
    <source>
        <strain evidence="12 13">L21-Fru-AB</strain>
    </source>
</reference>
<dbReference type="UniPathway" id="UPA00219"/>
<dbReference type="InterPro" id="IPR051050">
    <property type="entry name" value="Lipid_II_flippase_MurJ/MviN"/>
</dbReference>
<dbReference type="GO" id="GO:0071555">
    <property type="term" value="P:cell wall organization"/>
    <property type="evidence" value="ECO:0007669"/>
    <property type="project" value="UniProtKB-UniRule"/>
</dbReference>
<evidence type="ECO:0000256" key="3">
    <source>
        <dbReference type="ARBA" id="ARBA00022692"/>
    </source>
</evidence>
<keyword evidence="13" id="KW-1185">Reference proteome</keyword>
<evidence type="ECO:0000256" key="8">
    <source>
        <dbReference type="ARBA" id="ARBA00060041"/>
    </source>
</evidence>
<dbReference type="PIRSF" id="PIRSF002869">
    <property type="entry name" value="MviN"/>
    <property type="match status" value="1"/>
</dbReference>
<feature type="transmembrane region" description="Helical" evidence="10">
    <location>
        <begin position="29"/>
        <end position="49"/>
    </location>
</feature>
<dbReference type="NCBIfam" id="TIGR01695">
    <property type="entry name" value="murJ_mviN"/>
    <property type="match status" value="1"/>
</dbReference>
<comment type="function">
    <text evidence="8 10 11">Involved in peptidoglycan biosynthesis. Transports lipid-linked peptidoglycan precursors from the inner to the outer leaflet of the cytoplasmic membrane.</text>
</comment>
<keyword evidence="10 11" id="KW-0961">Cell wall biogenesis/degradation</keyword>
<dbReference type="KEGG" id="vbl:L21SP4_00849"/>
<feature type="transmembrane region" description="Helical" evidence="10">
    <location>
        <begin position="226"/>
        <end position="246"/>
    </location>
</feature>